<protein>
    <submittedName>
        <fullName evidence="1">Uncharacterized protein</fullName>
    </submittedName>
</protein>
<dbReference type="STRING" id="1344003.SAMN05445060_3359"/>
<dbReference type="EMBL" id="FTNT01000011">
    <property type="protein sequence ID" value="SIS18623.1"/>
    <property type="molecule type" value="Genomic_DNA"/>
</dbReference>
<evidence type="ECO:0000313" key="1">
    <source>
        <dbReference type="EMBL" id="SIS18623.1"/>
    </source>
</evidence>
<dbReference type="Proteomes" id="UP000186218">
    <property type="component" value="Unassembled WGS sequence"/>
</dbReference>
<gene>
    <name evidence="1" type="ORF">SAMN05445060_3359</name>
</gene>
<dbReference type="AlphaFoldDB" id="A0A1N7H1C5"/>
<proteinExistence type="predicted"/>
<sequence>MKRVDPTAGEWIRPRLTGPWGSVTGVCPSGYTAYVRILHSVGGSEWGIHWRDVAAVTGRRVHPLVQWWRLIDADEPVNPTSTMWRNDEPVMGELPLHDALALYELLIGVTGTPESVYFGFWNGYSGNTGADTWVHAAHALWPTEQPTHIQRTPTGTVSVPGRDFEVVSGSLLHAPHIAGYFDRNDGNPPSPNIMWPADHTWFVASEIDFDSTIVGCTDHVAATILDNAQLEAYPVGPEDSLQYDADTINRR</sequence>
<organism evidence="1 2">
    <name type="scientific">Williamsia sterculiae</name>
    <dbReference type="NCBI Taxonomy" id="1344003"/>
    <lineage>
        <taxon>Bacteria</taxon>
        <taxon>Bacillati</taxon>
        <taxon>Actinomycetota</taxon>
        <taxon>Actinomycetes</taxon>
        <taxon>Mycobacteriales</taxon>
        <taxon>Nocardiaceae</taxon>
        <taxon>Williamsia</taxon>
    </lineage>
</organism>
<keyword evidence="2" id="KW-1185">Reference proteome</keyword>
<name>A0A1N7H1C5_9NOCA</name>
<accession>A0A1N7H1C5</accession>
<evidence type="ECO:0000313" key="2">
    <source>
        <dbReference type="Proteomes" id="UP000186218"/>
    </source>
</evidence>
<reference evidence="1 2" key="1">
    <citation type="submission" date="2017-01" db="EMBL/GenBank/DDBJ databases">
        <authorList>
            <person name="Mah S.A."/>
            <person name="Swanson W.J."/>
            <person name="Moy G.W."/>
            <person name="Vacquier V.D."/>
        </authorList>
    </citation>
    <scope>NUCLEOTIDE SEQUENCE [LARGE SCALE GENOMIC DNA]</scope>
    <source>
        <strain evidence="1 2">CPCC 203464</strain>
    </source>
</reference>